<protein>
    <submittedName>
        <fullName evidence="1">Uncharacterized protein</fullName>
    </submittedName>
</protein>
<feature type="non-terminal residue" evidence="1">
    <location>
        <position position="27"/>
    </location>
</feature>
<gene>
    <name evidence="1" type="ORF">METZ01_LOCUS319329</name>
</gene>
<feature type="non-terminal residue" evidence="1">
    <location>
        <position position="1"/>
    </location>
</feature>
<dbReference type="EMBL" id="UINC01103806">
    <property type="protein sequence ID" value="SVC66475.1"/>
    <property type="molecule type" value="Genomic_DNA"/>
</dbReference>
<evidence type="ECO:0000313" key="1">
    <source>
        <dbReference type="EMBL" id="SVC66475.1"/>
    </source>
</evidence>
<accession>A0A382P1K1</accession>
<proteinExistence type="predicted"/>
<organism evidence="1">
    <name type="scientific">marine metagenome</name>
    <dbReference type="NCBI Taxonomy" id="408172"/>
    <lineage>
        <taxon>unclassified sequences</taxon>
        <taxon>metagenomes</taxon>
        <taxon>ecological metagenomes</taxon>
    </lineage>
</organism>
<dbReference type="AlphaFoldDB" id="A0A382P1K1"/>
<sequence>VTPLLDLRELRGSEHRVDRSYQPAAFP</sequence>
<name>A0A382P1K1_9ZZZZ</name>
<reference evidence="1" key="1">
    <citation type="submission" date="2018-05" db="EMBL/GenBank/DDBJ databases">
        <authorList>
            <person name="Lanie J.A."/>
            <person name="Ng W.-L."/>
            <person name="Kazmierczak K.M."/>
            <person name="Andrzejewski T.M."/>
            <person name="Davidsen T.M."/>
            <person name="Wayne K.J."/>
            <person name="Tettelin H."/>
            <person name="Glass J.I."/>
            <person name="Rusch D."/>
            <person name="Podicherti R."/>
            <person name="Tsui H.-C.T."/>
            <person name="Winkler M.E."/>
        </authorList>
    </citation>
    <scope>NUCLEOTIDE SEQUENCE</scope>
</reference>